<dbReference type="InterPro" id="IPR036879">
    <property type="entry name" value="TF_MADSbox_sf"/>
</dbReference>
<dbReference type="SUPFAM" id="SSF55455">
    <property type="entry name" value="SRF-like"/>
    <property type="match status" value="1"/>
</dbReference>
<keyword evidence="7" id="KW-0812">Transmembrane</keyword>
<gene>
    <name evidence="10" type="primary">MADS10</name>
</gene>
<organism evidence="10">
    <name type="scientific">Cunninghamia lanceolata</name>
    <name type="common">China fir</name>
    <name type="synonym">Pinus lanceolata</name>
    <dbReference type="NCBI Taxonomy" id="28977"/>
    <lineage>
        <taxon>Eukaryota</taxon>
        <taxon>Viridiplantae</taxon>
        <taxon>Streptophyta</taxon>
        <taxon>Embryophyta</taxon>
        <taxon>Tracheophyta</taxon>
        <taxon>Spermatophyta</taxon>
        <taxon>Pinopsida</taxon>
        <taxon>Pinidae</taxon>
        <taxon>Conifers II</taxon>
        <taxon>Cupressales</taxon>
        <taxon>Cupressaceae</taxon>
        <taxon>Cunninghamia</taxon>
    </lineage>
</organism>
<dbReference type="Pfam" id="PF01486">
    <property type="entry name" value="K-box"/>
    <property type="match status" value="1"/>
</dbReference>
<accession>A0A8F3BY94</accession>
<sequence length="308" mass="35492">MFCKVVAAHTKFKKKLQLIQIVPLFYPIIYPQISFIIIRVVQFNFVPTPSYATCEKPTQPSVSTRFTCQTVITEKRRHSVTNVQTLILCYLIRVKKNRMVRGKVHLKKIQNTVNRRVTFSKRKAGLLKKASELSVLCEAEIGLIIFSPTGKLYDFASPSMSRIAGRYQKFGASTRHHIPLLEDLETLHLEVENMQKTITHLEKTYKHMNGEDLNLLSFKELKCLERKISLGARKIRSRKDKISQEYIQSLKMKEKSLKRENANLDKKIKSHKACHLNIDIIEGANDKLETDAATQRDLPQTNLNLNLS</sequence>
<dbReference type="GO" id="GO:0003700">
    <property type="term" value="F:DNA-binding transcription factor activity"/>
    <property type="evidence" value="ECO:0007669"/>
    <property type="project" value="InterPro"/>
</dbReference>
<dbReference type="GO" id="GO:0000977">
    <property type="term" value="F:RNA polymerase II transcription regulatory region sequence-specific DNA binding"/>
    <property type="evidence" value="ECO:0007669"/>
    <property type="project" value="InterPro"/>
</dbReference>
<evidence type="ECO:0000259" key="8">
    <source>
        <dbReference type="PROSITE" id="PS50066"/>
    </source>
</evidence>
<feature type="domain" description="K-box" evidence="9">
    <location>
        <begin position="184"/>
        <end position="274"/>
    </location>
</feature>
<feature type="coiled-coil region" evidence="6">
    <location>
        <begin position="184"/>
        <end position="211"/>
    </location>
</feature>
<dbReference type="PANTHER" id="PTHR48019">
    <property type="entry name" value="SERUM RESPONSE FACTOR HOMOLOG"/>
    <property type="match status" value="1"/>
</dbReference>
<reference evidence="10" key="1">
    <citation type="submission" date="2020-02" db="EMBL/GenBank/DDBJ databases">
        <title>Genome-wide identification and analysis of the MADS-box gene family in Cunninghamia lanceolate (Lamb.) Hook.</title>
        <authorList>
            <person name="Xie Y."/>
        </authorList>
    </citation>
    <scope>NUCLEOTIDE SEQUENCE</scope>
</reference>
<proteinExistence type="evidence at transcript level"/>
<dbReference type="InterPro" id="IPR033896">
    <property type="entry name" value="MEF2-like_N"/>
</dbReference>
<protein>
    <submittedName>
        <fullName evidence="10">MADS-box protein 10</fullName>
    </submittedName>
</protein>
<dbReference type="GO" id="GO:0005634">
    <property type="term" value="C:nucleus"/>
    <property type="evidence" value="ECO:0007669"/>
    <property type="project" value="UniProtKB-SubCell"/>
</dbReference>
<evidence type="ECO:0000256" key="6">
    <source>
        <dbReference type="SAM" id="Coils"/>
    </source>
</evidence>
<evidence type="ECO:0000313" key="10">
    <source>
        <dbReference type="EMBL" id="QWX93749.1"/>
    </source>
</evidence>
<keyword evidence="6" id="KW-0175">Coiled coil</keyword>
<evidence type="ECO:0000256" key="1">
    <source>
        <dbReference type="ARBA" id="ARBA00004123"/>
    </source>
</evidence>
<dbReference type="GO" id="GO:0046983">
    <property type="term" value="F:protein dimerization activity"/>
    <property type="evidence" value="ECO:0007669"/>
    <property type="project" value="InterPro"/>
</dbReference>
<keyword evidence="5" id="KW-0539">Nucleus</keyword>
<feature type="domain" description="MADS-box" evidence="8">
    <location>
        <begin position="99"/>
        <end position="159"/>
    </location>
</feature>
<dbReference type="PRINTS" id="PR00404">
    <property type="entry name" value="MADSDOMAIN"/>
</dbReference>
<dbReference type="Gene3D" id="3.40.1810.10">
    <property type="entry name" value="Transcription factor, MADS-box"/>
    <property type="match status" value="1"/>
</dbReference>
<name>A0A8F3BY94_CUNLA</name>
<evidence type="ECO:0000256" key="5">
    <source>
        <dbReference type="ARBA" id="ARBA00023242"/>
    </source>
</evidence>
<dbReference type="GO" id="GO:0045944">
    <property type="term" value="P:positive regulation of transcription by RNA polymerase II"/>
    <property type="evidence" value="ECO:0007669"/>
    <property type="project" value="InterPro"/>
</dbReference>
<dbReference type="SMART" id="SM00432">
    <property type="entry name" value="MADS"/>
    <property type="match status" value="1"/>
</dbReference>
<evidence type="ECO:0000256" key="4">
    <source>
        <dbReference type="ARBA" id="ARBA00023163"/>
    </source>
</evidence>
<keyword evidence="3" id="KW-0238">DNA-binding</keyword>
<comment type="subcellular location">
    <subcellularLocation>
        <location evidence="1">Nucleus</location>
    </subcellularLocation>
</comment>
<dbReference type="InterPro" id="IPR050142">
    <property type="entry name" value="MADS-box/MEF2_TF"/>
</dbReference>
<evidence type="ECO:0000256" key="2">
    <source>
        <dbReference type="ARBA" id="ARBA00023015"/>
    </source>
</evidence>
<dbReference type="PROSITE" id="PS50066">
    <property type="entry name" value="MADS_BOX_2"/>
    <property type="match status" value="1"/>
</dbReference>
<keyword evidence="2" id="KW-0805">Transcription regulation</keyword>
<evidence type="ECO:0000256" key="3">
    <source>
        <dbReference type="ARBA" id="ARBA00023125"/>
    </source>
</evidence>
<keyword evidence="7" id="KW-0472">Membrane</keyword>
<feature type="transmembrane region" description="Helical" evidence="7">
    <location>
        <begin position="21"/>
        <end position="41"/>
    </location>
</feature>
<keyword evidence="4" id="KW-0804">Transcription</keyword>
<dbReference type="EMBL" id="MT103477">
    <property type="protein sequence ID" value="QWX93749.1"/>
    <property type="molecule type" value="mRNA"/>
</dbReference>
<dbReference type="Pfam" id="PF00319">
    <property type="entry name" value="SRF-TF"/>
    <property type="match status" value="1"/>
</dbReference>
<evidence type="ECO:0000259" key="9">
    <source>
        <dbReference type="PROSITE" id="PS51297"/>
    </source>
</evidence>
<dbReference type="InterPro" id="IPR002487">
    <property type="entry name" value="TF_Kbox"/>
</dbReference>
<dbReference type="PROSITE" id="PS51297">
    <property type="entry name" value="K_BOX"/>
    <property type="match status" value="1"/>
</dbReference>
<evidence type="ECO:0000256" key="7">
    <source>
        <dbReference type="SAM" id="Phobius"/>
    </source>
</evidence>
<dbReference type="CDD" id="cd00265">
    <property type="entry name" value="MADS_MEF2_like"/>
    <property type="match status" value="1"/>
</dbReference>
<keyword evidence="7" id="KW-1133">Transmembrane helix</keyword>
<dbReference type="AlphaFoldDB" id="A0A8F3BY94"/>
<dbReference type="PROSITE" id="PS00350">
    <property type="entry name" value="MADS_BOX_1"/>
    <property type="match status" value="1"/>
</dbReference>
<dbReference type="InterPro" id="IPR002100">
    <property type="entry name" value="TF_MADSbox"/>
</dbReference>